<evidence type="ECO:0000259" key="7">
    <source>
        <dbReference type="Pfam" id="PF08281"/>
    </source>
</evidence>
<dbReference type="SUPFAM" id="SSF88659">
    <property type="entry name" value="Sigma3 and sigma4 domains of RNA polymerase sigma factors"/>
    <property type="match status" value="1"/>
</dbReference>
<reference evidence="8" key="1">
    <citation type="submission" date="2024-05" db="EMBL/GenBank/DDBJ databases">
        <title>Genome sequencing of novel strain.</title>
        <authorList>
            <person name="Ganbat D."/>
            <person name="Ganbat S."/>
            <person name="Lee S.-J."/>
        </authorList>
    </citation>
    <scope>NUCLEOTIDE SEQUENCE</scope>
    <source>
        <strain evidence="8">SMD15-11</strain>
    </source>
</reference>
<evidence type="ECO:0000256" key="5">
    <source>
        <dbReference type="ARBA" id="ARBA00023163"/>
    </source>
</evidence>
<keyword evidence="5" id="KW-0804">Transcription</keyword>
<evidence type="ECO:0000313" key="8">
    <source>
        <dbReference type="EMBL" id="XDT73822.1"/>
    </source>
</evidence>
<dbReference type="AlphaFoldDB" id="A0AB39UZN7"/>
<dbReference type="FunFam" id="1.10.1740.10:FF:000001">
    <property type="entry name" value="RNA polymerase sigma factor"/>
    <property type="match status" value="1"/>
</dbReference>
<dbReference type="NCBIfam" id="TIGR02939">
    <property type="entry name" value="RpoE_Sigma70"/>
    <property type="match status" value="1"/>
</dbReference>
<feature type="domain" description="RNA polymerase sigma factor 70 region 4 type 2" evidence="7">
    <location>
        <begin position="152"/>
        <end position="204"/>
    </location>
</feature>
<dbReference type="InterPro" id="IPR013249">
    <property type="entry name" value="RNA_pol_sigma70_r4_t2"/>
</dbReference>
<dbReference type="CDD" id="cd06171">
    <property type="entry name" value="Sigma70_r4"/>
    <property type="match status" value="1"/>
</dbReference>
<proteinExistence type="inferred from homology"/>
<sequence length="227" mass="25254">MPATSRVVYLNTNLRTGRDHVTETVHSPTDEQLVMRAQKGDRRAFDLLVRKYQSRIMALIARFIQDPHEVMDVAQEAFIKAYRALPGFRGDSGFYTWLYRIAANTAKNHLAAAGRRPPGTDVDAGDAMHYSGSEGLKTHDGPEAAMRRDQLRRAIHEALAALPEELRVALTLREFDGMSYEDISNIMGCPVGTVRSRIFRAREAVDKAIAPLLSDEGQRPVPGGHSL</sequence>
<dbReference type="InterPro" id="IPR036388">
    <property type="entry name" value="WH-like_DNA-bd_sf"/>
</dbReference>
<dbReference type="GO" id="GO:0006352">
    <property type="term" value="P:DNA-templated transcription initiation"/>
    <property type="evidence" value="ECO:0007669"/>
    <property type="project" value="InterPro"/>
</dbReference>
<keyword evidence="3" id="KW-0731">Sigma factor</keyword>
<dbReference type="KEGG" id="tcd:AAIA72_07600"/>
<accession>A0AB39UZN7</accession>
<gene>
    <name evidence="8" type="primary">rpoE</name>
    <name evidence="8" type="ORF">AAIA72_07600</name>
</gene>
<protein>
    <submittedName>
        <fullName evidence="8">RNA polymerase sigma factor RpoE</fullName>
    </submittedName>
</protein>
<evidence type="ECO:0000256" key="1">
    <source>
        <dbReference type="ARBA" id="ARBA00010641"/>
    </source>
</evidence>
<dbReference type="Gene3D" id="1.10.1740.10">
    <property type="match status" value="1"/>
</dbReference>
<dbReference type="NCBIfam" id="TIGR02937">
    <property type="entry name" value="sigma70-ECF"/>
    <property type="match status" value="1"/>
</dbReference>
<dbReference type="EMBL" id="CP154858">
    <property type="protein sequence ID" value="XDT73822.1"/>
    <property type="molecule type" value="Genomic_DNA"/>
</dbReference>
<dbReference type="PANTHER" id="PTHR43133">
    <property type="entry name" value="RNA POLYMERASE ECF-TYPE SIGMA FACTO"/>
    <property type="match status" value="1"/>
</dbReference>
<dbReference type="InterPro" id="IPR013324">
    <property type="entry name" value="RNA_pol_sigma_r3/r4-like"/>
</dbReference>
<dbReference type="GO" id="GO:0016987">
    <property type="term" value="F:sigma factor activity"/>
    <property type="evidence" value="ECO:0007669"/>
    <property type="project" value="UniProtKB-KW"/>
</dbReference>
<name>A0AB39UZN7_9GAMM</name>
<dbReference type="PANTHER" id="PTHR43133:SF53">
    <property type="entry name" value="ECF RNA POLYMERASE SIGMA-E FACTOR"/>
    <property type="match status" value="1"/>
</dbReference>
<evidence type="ECO:0000259" key="6">
    <source>
        <dbReference type="Pfam" id="PF04542"/>
    </source>
</evidence>
<dbReference type="Gene3D" id="1.10.10.10">
    <property type="entry name" value="Winged helix-like DNA-binding domain superfamily/Winged helix DNA-binding domain"/>
    <property type="match status" value="1"/>
</dbReference>
<dbReference type="SUPFAM" id="SSF88946">
    <property type="entry name" value="Sigma2 domain of RNA polymerase sigma factors"/>
    <property type="match status" value="1"/>
</dbReference>
<evidence type="ECO:0000256" key="3">
    <source>
        <dbReference type="ARBA" id="ARBA00023082"/>
    </source>
</evidence>
<dbReference type="InterPro" id="IPR014286">
    <property type="entry name" value="RNA_pol_sigma70_RpoE"/>
</dbReference>
<keyword evidence="2" id="KW-0805">Transcription regulation</keyword>
<evidence type="ECO:0000256" key="4">
    <source>
        <dbReference type="ARBA" id="ARBA00023125"/>
    </source>
</evidence>
<feature type="domain" description="RNA polymerase sigma-70 region 2" evidence="6">
    <location>
        <begin position="48"/>
        <end position="115"/>
    </location>
</feature>
<evidence type="ECO:0000256" key="2">
    <source>
        <dbReference type="ARBA" id="ARBA00023015"/>
    </source>
</evidence>
<dbReference type="InterPro" id="IPR007627">
    <property type="entry name" value="RNA_pol_sigma70_r2"/>
</dbReference>
<organism evidence="8">
    <name type="scientific">Thermohahella caldifontis</name>
    <dbReference type="NCBI Taxonomy" id="3142973"/>
    <lineage>
        <taxon>Bacteria</taxon>
        <taxon>Pseudomonadati</taxon>
        <taxon>Pseudomonadota</taxon>
        <taxon>Gammaproteobacteria</taxon>
        <taxon>Oceanospirillales</taxon>
        <taxon>Hahellaceae</taxon>
        <taxon>Thermohahella</taxon>
    </lineage>
</organism>
<dbReference type="InterPro" id="IPR013325">
    <property type="entry name" value="RNA_pol_sigma_r2"/>
</dbReference>
<keyword evidence="4" id="KW-0238">DNA-binding</keyword>
<dbReference type="InterPro" id="IPR014284">
    <property type="entry name" value="RNA_pol_sigma-70_dom"/>
</dbReference>
<dbReference type="Pfam" id="PF08281">
    <property type="entry name" value="Sigma70_r4_2"/>
    <property type="match status" value="1"/>
</dbReference>
<dbReference type="GO" id="GO:0003677">
    <property type="term" value="F:DNA binding"/>
    <property type="evidence" value="ECO:0007669"/>
    <property type="project" value="UniProtKB-KW"/>
</dbReference>
<dbReference type="InterPro" id="IPR039425">
    <property type="entry name" value="RNA_pol_sigma-70-like"/>
</dbReference>
<comment type="similarity">
    <text evidence="1">Belongs to the sigma-70 factor family. ECF subfamily.</text>
</comment>
<dbReference type="Pfam" id="PF04542">
    <property type="entry name" value="Sigma70_r2"/>
    <property type="match status" value="1"/>
</dbReference>